<gene>
    <name evidence="2" type="primary">puo</name>
    <name evidence="2" type="ORF">OJF2_66160</name>
</gene>
<dbReference type="EC" id="1.4.3.10" evidence="2"/>
<dbReference type="GO" id="GO:0050232">
    <property type="term" value="F:putrescine oxidase activity"/>
    <property type="evidence" value="ECO:0007669"/>
    <property type="project" value="UniProtKB-EC"/>
</dbReference>
<dbReference type="Pfam" id="PF01593">
    <property type="entry name" value="Amino_oxidase"/>
    <property type="match status" value="1"/>
</dbReference>
<dbReference type="RefSeq" id="WP_148597506.1">
    <property type="nucleotide sequence ID" value="NZ_CP042997.1"/>
</dbReference>
<feature type="domain" description="Amine oxidase" evidence="1">
    <location>
        <begin position="21"/>
        <end position="261"/>
    </location>
</feature>
<dbReference type="InterPro" id="IPR002937">
    <property type="entry name" value="Amino_oxidase"/>
</dbReference>
<organism evidence="2 3">
    <name type="scientific">Aquisphaera giovannonii</name>
    <dbReference type="NCBI Taxonomy" id="406548"/>
    <lineage>
        <taxon>Bacteria</taxon>
        <taxon>Pseudomonadati</taxon>
        <taxon>Planctomycetota</taxon>
        <taxon>Planctomycetia</taxon>
        <taxon>Isosphaerales</taxon>
        <taxon>Isosphaeraceae</taxon>
        <taxon>Aquisphaera</taxon>
    </lineage>
</organism>
<sequence>MTPRTEYPARVADLVVVGGGLAGLTAAALVARAGRTVVVLEGSKAIGGRAATQARDGIHWNLGPHALYCRGHAFRILRDLGVPFTGRFPDPGRGLLVEGESLFPLPSGAGSLIATGMLSIREKWRLARFLSGLGRLDTRRQDEIPLRDWIRQAAGEGRLAALLRTLIRVSTYADDQERLSAGVALDQLRTALTGNVWYLDGGWQTLVDGLREKAAGWGAEIRTSAGAESVAAGAGGVSVRIAGGETVRGARAIVAVGPAEACDLLLDLAPGSGPPGWASGRIPVRAACLDLALDRLPRPMNRVAFGLDRPLYFSVHSASARLAPDGVAVAHAMKYLGGGDEPSPSDARAELEAWLDRVQPGWRAHVIKSRFLPSMTVAHALPTAEGRGLAGRPPVEVPGRPGVYVAGDWVGGRGLLADASAASAEEAAGRVIEDLSLAAARPSRRLSHA</sequence>
<dbReference type="PANTHER" id="PTHR42923:SF3">
    <property type="entry name" value="PROTOPORPHYRINOGEN OXIDASE"/>
    <property type="match status" value="1"/>
</dbReference>
<keyword evidence="3" id="KW-1185">Reference proteome</keyword>
<proteinExistence type="predicted"/>
<dbReference type="Gene3D" id="3.50.50.60">
    <property type="entry name" value="FAD/NAD(P)-binding domain"/>
    <property type="match status" value="1"/>
</dbReference>
<dbReference type="SUPFAM" id="SSF51905">
    <property type="entry name" value="FAD/NAD(P)-binding domain"/>
    <property type="match status" value="1"/>
</dbReference>
<evidence type="ECO:0000313" key="3">
    <source>
        <dbReference type="Proteomes" id="UP000324233"/>
    </source>
</evidence>
<name>A0A5B9WDP9_9BACT</name>
<accession>A0A5B9WDP9</accession>
<evidence type="ECO:0000313" key="2">
    <source>
        <dbReference type="EMBL" id="QEH38020.1"/>
    </source>
</evidence>
<dbReference type="EMBL" id="CP042997">
    <property type="protein sequence ID" value="QEH38020.1"/>
    <property type="molecule type" value="Genomic_DNA"/>
</dbReference>
<dbReference type="InterPro" id="IPR036188">
    <property type="entry name" value="FAD/NAD-bd_sf"/>
</dbReference>
<dbReference type="Gene3D" id="3.90.660.50">
    <property type="match status" value="1"/>
</dbReference>
<evidence type="ECO:0000259" key="1">
    <source>
        <dbReference type="Pfam" id="PF01593"/>
    </source>
</evidence>
<dbReference type="AlphaFoldDB" id="A0A5B9WDP9"/>
<dbReference type="OrthoDB" id="269318at2"/>
<dbReference type="InterPro" id="IPR050464">
    <property type="entry name" value="Zeta_carotene_desat/Oxidored"/>
</dbReference>
<keyword evidence="2" id="KW-0560">Oxidoreductase</keyword>
<dbReference type="KEGG" id="agv:OJF2_66160"/>
<reference evidence="2 3" key="1">
    <citation type="submission" date="2019-08" db="EMBL/GenBank/DDBJ databases">
        <title>Deep-cultivation of Planctomycetes and their phenomic and genomic characterization uncovers novel biology.</title>
        <authorList>
            <person name="Wiegand S."/>
            <person name="Jogler M."/>
            <person name="Boedeker C."/>
            <person name="Pinto D."/>
            <person name="Vollmers J."/>
            <person name="Rivas-Marin E."/>
            <person name="Kohn T."/>
            <person name="Peeters S.H."/>
            <person name="Heuer A."/>
            <person name="Rast P."/>
            <person name="Oberbeckmann S."/>
            <person name="Bunk B."/>
            <person name="Jeske O."/>
            <person name="Meyerdierks A."/>
            <person name="Storesund J.E."/>
            <person name="Kallscheuer N."/>
            <person name="Luecker S."/>
            <person name="Lage O.M."/>
            <person name="Pohl T."/>
            <person name="Merkel B.J."/>
            <person name="Hornburger P."/>
            <person name="Mueller R.-W."/>
            <person name="Bruemmer F."/>
            <person name="Labrenz M."/>
            <person name="Spormann A.M."/>
            <person name="Op den Camp H."/>
            <person name="Overmann J."/>
            <person name="Amann R."/>
            <person name="Jetten M.S.M."/>
            <person name="Mascher T."/>
            <person name="Medema M.H."/>
            <person name="Devos D.P."/>
            <person name="Kaster A.-K."/>
            <person name="Ovreas L."/>
            <person name="Rohde M."/>
            <person name="Galperin M.Y."/>
            <person name="Jogler C."/>
        </authorList>
    </citation>
    <scope>NUCLEOTIDE SEQUENCE [LARGE SCALE GENOMIC DNA]</scope>
    <source>
        <strain evidence="2 3">OJF2</strain>
    </source>
</reference>
<dbReference type="Proteomes" id="UP000324233">
    <property type="component" value="Chromosome"/>
</dbReference>
<dbReference type="PANTHER" id="PTHR42923">
    <property type="entry name" value="PROTOPORPHYRINOGEN OXIDASE"/>
    <property type="match status" value="1"/>
</dbReference>
<protein>
    <submittedName>
        <fullName evidence="2">Putrescine oxidase</fullName>
        <ecNumber evidence="2">1.4.3.10</ecNumber>
    </submittedName>
</protein>